<dbReference type="Gene3D" id="3.40.50.11380">
    <property type="match status" value="1"/>
</dbReference>
<feature type="domain" description="O-GlcNAc transferase C-terminal" evidence="9">
    <location>
        <begin position="166"/>
        <end position="317"/>
    </location>
</feature>
<name>A0A6I2V0I1_9FIRM</name>
<evidence type="ECO:0000256" key="7">
    <source>
        <dbReference type="ARBA" id="ARBA00022803"/>
    </source>
</evidence>
<dbReference type="SMART" id="SM00028">
    <property type="entry name" value="TPR"/>
    <property type="match status" value="1"/>
</dbReference>
<feature type="domain" description="O-GlcNAc transferase C-terminal" evidence="9">
    <location>
        <begin position="336"/>
        <end position="512"/>
    </location>
</feature>
<dbReference type="SUPFAM" id="SSF48452">
    <property type="entry name" value="TPR-like"/>
    <property type="match status" value="1"/>
</dbReference>
<dbReference type="PANTHER" id="PTHR44835">
    <property type="entry name" value="UDP-N-ACETYLGLUCOSAMINE--PEPTIDE N-ACETYLGLUCOSAMINYLTRANSFERASE SPINDLY-RELATED"/>
    <property type="match status" value="1"/>
</dbReference>
<keyword evidence="11" id="KW-1185">Reference proteome</keyword>
<evidence type="ECO:0000256" key="3">
    <source>
        <dbReference type="ARBA" id="ARBA00011970"/>
    </source>
</evidence>
<dbReference type="PROSITE" id="PS50005">
    <property type="entry name" value="TPR"/>
    <property type="match status" value="1"/>
</dbReference>
<gene>
    <name evidence="10" type="ORF">FYJ78_07590</name>
</gene>
<keyword evidence="6" id="KW-0677">Repeat</keyword>
<dbReference type="AlphaFoldDB" id="A0A6I2V0I1"/>
<comment type="similarity">
    <text evidence="2">Belongs to the glycosyltransferase 41 family. O-GlcNAc transferase subfamily.</text>
</comment>
<proteinExistence type="inferred from homology"/>
<dbReference type="InterPro" id="IPR029489">
    <property type="entry name" value="OGT/SEC/SPY_C"/>
</dbReference>
<dbReference type="Gene3D" id="3.40.50.2000">
    <property type="entry name" value="Glycogen Phosphorylase B"/>
    <property type="match status" value="1"/>
</dbReference>
<evidence type="ECO:0000256" key="4">
    <source>
        <dbReference type="ARBA" id="ARBA00022676"/>
    </source>
</evidence>
<dbReference type="EMBL" id="VUNL01000007">
    <property type="protein sequence ID" value="MSV25046.1"/>
    <property type="molecule type" value="Genomic_DNA"/>
</dbReference>
<dbReference type="Pfam" id="PF13844">
    <property type="entry name" value="Glyco_transf_41"/>
    <property type="match status" value="2"/>
</dbReference>
<dbReference type="Proteomes" id="UP000430222">
    <property type="component" value="Unassembled WGS sequence"/>
</dbReference>
<dbReference type="EC" id="2.4.1.255" evidence="3"/>
<evidence type="ECO:0000256" key="2">
    <source>
        <dbReference type="ARBA" id="ARBA00005386"/>
    </source>
</evidence>
<comment type="caution">
    <text evidence="10">The sequence shown here is derived from an EMBL/GenBank/DDBJ whole genome shotgun (WGS) entry which is preliminary data.</text>
</comment>
<evidence type="ECO:0000313" key="11">
    <source>
        <dbReference type="Proteomes" id="UP000430222"/>
    </source>
</evidence>
<dbReference type="Gene3D" id="1.25.40.10">
    <property type="entry name" value="Tetratricopeptide repeat domain"/>
    <property type="match status" value="1"/>
</dbReference>
<evidence type="ECO:0000313" key="10">
    <source>
        <dbReference type="EMBL" id="MSV25046.1"/>
    </source>
</evidence>
<evidence type="ECO:0000256" key="6">
    <source>
        <dbReference type="ARBA" id="ARBA00022737"/>
    </source>
</evidence>
<evidence type="ECO:0000256" key="5">
    <source>
        <dbReference type="ARBA" id="ARBA00022679"/>
    </source>
</evidence>
<evidence type="ECO:0000256" key="1">
    <source>
        <dbReference type="ARBA" id="ARBA00004922"/>
    </source>
</evidence>
<dbReference type="InterPro" id="IPR019734">
    <property type="entry name" value="TPR_rpt"/>
</dbReference>
<keyword evidence="4" id="KW-0328">Glycosyltransferase</keyword>
<comment type="pathway">
    <text evidence="1">Protein modification; protein glycosylation.</text>
</comment>
<dbReference type="InterPro" id="IPR011990">
    <property type="entry name" value="TPR-like_helical_dom_sf"/>
</dbReference>
<keyword evidence="7 8" id="KW-0802">TPR repeat</keyword>
<accession>A0A6I2V0I1</accession>
<organism evidence="10 11">
    <name type="scientific">Selenomonas montiformis</name>
    <dbReference type="NCBI Taxonomy" id="2652285"/>
    <lineage>
        <taxon>Bacteria</taxon>
        <taxon>Bacillati</taxon>
        <taxon>Bacillota</taxon>
        <taxon>Negativicutes</taxon>
        <taxon>Selenomonadales</taxon>
        <taxon>Selenomonadaceae</taxon>
        <taxon>Selenomonas</taxon>
    </lineage>
</organism>
<sequence length="527" mass="60604">MENGRQRLIEAYRNAFRLWQQRRLIEAEKLLDEFWQQSSMKSLRGMLLMAYILRDRQKYVSEVEVLEELLERFADSGEAKLLADVWSMLGSVLRRLGESELSVEAFKKSVELEPDKEQKLVECSNALFSANAIDGVTVEYMQSLYALYRRLLADLEIEPYPAEDWQHEKIRVGYLSADLRDHAVAQFVRPLFCQYDRNRFRVYGYSLVRRPDGVTAVLQQGCDVWRDVSAYSWAEIVRQIRADEVDILVDLAGHSAENALPVFAYRPAPVQISGIGYFNSTGMQEMQGFLSDRYCSPEEHSPYFTEKLLRLPQSHFCYQPFSAFPPVGQLPCLVKGYVTFGCFNNFAKVNDGMLLVWKEILQRVPDSHLLLKHSLLGTEEGLSYTQQRFERLGMPMERIEFRGLSRDYLEQYNDMDIALDTSPYPGGLTTCEALYMGVPVVTLKGNRHGARFGYSFLANLGLQELVAEDAKGYVDIAVKIAGDSELLSLLRANLRRMMKVSPLMDSAGYMQALENIYEKCLFERFYR</sequence>
<keyword evidence="5" id="KW-0808">Transferase</keyword>
<reference evidence="10 11" key="1">
    <citation type="submission" date="2019-08" db="EMBL/GenBank/DDBJ databases">
        <title>In-depth cultivation of the pig gut microbiome towards novel bacterial diversity and tailored functional studies.</title>
        <authorList>
            <person name="Wylensek D."/>
            <person name="Hitch T.C.A."/>
            <person name="Clavel T."/>
        </authorList>
    </citation>
    <scope>NUCLEOTIDE SEQUENCE [LARGE SCALE GENOMIC DNA]</scope>
    <source>
        <strain evidence="11">WCA-380-WT-3B3</strain>
    </source>
</reference>
<evidence type="ECO:0000259" key="9">
    <source>
        <dbReference type="Pfam" id="PF13844"/>
    </source>
</evidence>
<protein>
    <recommendedName>
        <fullName evidence="3">protein O-GlcNAc transferase</fullName>
        <ecNumber evidence="3">2.4.1.255</ecNumber>
    </recommendedName>
</protein>
<evidence type="ECO:0000256" key="8">
    <source>
        <dbReference type="PROSITE-ProRule" id="PRU00339"/>
    </source>
</evidence>
<dbReference type="SUPFAM" id="SSF53756">
    <property type="entry name" value="UDP-Glycosyltransferase/glycogen phosphorylase"/>
    <property type="match status" value="1"/>
</dbReference>
<feature type="repeat" description="TPR" evidence="8">
    <location>
        <begin position="83"/>
        <end position="116"/>
    </location>
</feature>
<dbReference type="InterPro" id="IPR051939">
    <property type="entry name" value="Glycosyltr_41/O-GlcNAc_trsf"/>
</dbReference>
<dbReference type="GO" id="GO:0097363">
    <property type="term" value="F:protein O-acetylglucosaminyltransferase activity"/>
    <property type="evidence" value="ECO:0007669"/>
    <property type="project" value="UniProtKB-EC"/>
</dbReference>
<dbReference type="PANTHER" id="PTHR44835:SF1">
    <property type="entry name" value="PROTEIN O-GLCNAC TRANSFERASE"/>
    <property type="match status" value="1"/>
</dbReference>